<feature type="transmembrane region" description="Helical" evidence="1">
    <location>
        <begin position="108"/>
        <end position="125"/>
    </location>
</feature>
<feature type="transmembrane region" description="Helical" evidence="1">
    <location>
        <begin position="12"/>
        <end position="30"/>
    </location>
</feature>
<keyword evidence="1" id="KW-1133">Transmembrane helix</keyword>
<feature type="transmembrane region" description="Helical" evidence="1">
    <location>
        <begin position="45"/>
        <end position="65"/>
    </location>
</feature>
<dbReference type="EMBL" id="JAPUBN010000019">
    <property type="protein sequence ID" value="MCZ2722852.1"/>
    <property type="molecule type" value="Genomic_DNA"/>
</dbReference>
<dbReference type="Proteomes" id="UP001149719">
    <property type="component" value="Unassembled WGS sequence"/>
</dbReference>
<gene>
    <name evidence="3" type="ORF">O1D97_14855</name>
</gene>
<comment type="caution">
    <text evidence="3">The sequence shown here is derived from an EMBL/GenBank/DDBJ whole genome shotgun (WGS) entry which is preliminary data.</text>
</comment>
<protein>
    <submittedName>
        <fullName evidence="3">Heparan-alpha-glucosaminide N-acetyltransferase</fullName>
    </submittedName>
</protein>
<evidence type="ECO:0000256" key="1">
    <source>
        <dbReference type="SAM" id="Phobius"/>
    </source>
</evidence>
<evidence type="ECO:0000259" key="2">
    <source>
        <dbReference type="Pfam" id="PF07786"/>
    </source>
</evidence>
<keyword evidence="4" id="KW-1185">Reference proteome</keyword>
<evidence type="ECO:0000313" key="4">
    <source>
        <dbReference type="Proteomes" id="UP001149719"/>
    </source>
</evidence>
<feature type="domain" description="Heparan-alpha-glucosaminide N-acetyltransferase catalytic" evidence="2">
    <location>
        <begin position="5"/>
        <end position="222"/>
    </location>
</feature>
<keyword evidence="1" id="KW-0472">Membrane</keyword>
<dbReference type="InterPro" id="IPR012429">
    <property type="entry name" value="HGSNAT_cat"/>
</dbReference>
<organism evidence="3 4">
    <name type="scientific">Marinomonas phaeophyticola</name>
    <dbReference type="NCBI Taxonomy" id="3004091"/>
    <lineage>
        <taxon>Bacteria</taxon>
        <taxon>Pseudomonadati</taxon>
        <taxon>Pseudomonadota</taxon>
        <taxon>Gammaproteobacteria</taxon>
        <taxon>Oceanospirillales</taxon>
        <taxon>Oceanospirillaceae</taxon>
        <taxon>Marinomonas</taxon>
    </lineage>
</organism>
<dbReference type="Pfam" id="PF07786">
    <property type="entry name" value="HGSNAT_cat"/>
    <property type="match status" value="1"/>
</dbReference>
<name>A0ABT4JXS4_9GAMM</name>
<reference evidence="3" key="1">
    <citation type="submission" date="2022-12" db="EMBL/GenBank/DDBJ databases">
        <title>Marinomonas 15G1-11 sp. nov, isolated from marine algae.</title>
        <authorList>
            <person name="Butt M."/>
            <person name="Choi D.G."/>
            <person name="Kim J.M."/>
            <person name="Lee J.K."/>
            <person name="Baek J.H."/>
            <person name="Jeon C.O."/>
        </authorList>
    </citation>
    <scope>NUCLEOTIDE SEQUENCE</scope>
    <source>
        <strain evidence="3">15G1-11</strain>
    </source>
</reference>
<evidence type="ECO:0000313" key="3">
    <source>
        <dbReference type="EMBL" id="MCZ2722852.1"/>
    </source>
</evidence>
<feature type="transmembrane region" description="Helical" evidence="1">
    <location>
        <begin position="132"/>
        <end position="153"/>
    </location>
</feature>
<feature type="transmembrane region" description="Helical" evidence="1">
    <location>
        <begin position="86"/>
        <end position="102"/>
    </location>
</feature>
<proteinExistence type="predicted"/>
<feature type="transmembrane region" description="Helical" evidence="1">
    <location>
        <begin position="206"/>
        <end position="229"/>
    </location>
</feature>
<keyword evidence="1" id="KW-0812">Transmembrane</keyword>
<accession>A0ABT4JXS4</accession>
<sequence>MLKKRNPTLDLYRGLAVLLMMIFHFCWDLREFNHISYHLTDPFWVYFRSIILFLFLTAIGWSAYISKSQNCNQSQSNILKRFLMRQGKLLLAAVSISLITYITFPSQWIYFGILHFIFILSFIHYPFASLPIISASIGLFLFLIYQLTDWLLFPNIHYLITNDFGAPKYTLDIIYPFPWVTCIFIGPLIGKALSNVHLQTSLLTNLLSWLGQHALNIYLIHQLILYTAVKLTTDLLSHLN</sequence>
<feature type="transmembrane region" description="Helical" evidence="1">
    <location>
        <begin position="173"/>
        <end position="194"/>
    </location>
</feature>